<protein>
    <recommendedName>
        <fullName evidence="5">Lipoprotein</fullName>
    </recommendedName>
</protein>
<feature type="compositionally biased region" description="Basic and acidic residues" evidence="1">
    <location>
        <begin position="31"/>
        <end position="50"/>
    </location>
</feature>
<reference evidence="3 4" key="1">
    <citation type="submission" date="2023-05" db="EMBL/GenBank/DDBJ databases">
        <title>Streptantibioticus silvisoli sp. nov., acidotolerant actinomycetes 1 from pine litter.</title>
        <authorList>
            <person name="Swiecimska M."/>
            <person name="Golinska P."/>
            <person name="Sangal V."/>
            <person name="Wachnowicz B."/>
            <person name="Goodfellow M."/>
        </authorList>
    </citation>
    <scope>NUCLEOTIDE SEQUENCE [LARGE SCALE GENOMIC DNA]</scope>
    <source>
        <strain evidence="3 4">DSM 42109</strain>
    </source>
</reference>
<comment type="caution">
    <text evidence="3">The sequence shown here is derived from an EMBL/GenBank/DDBJ whole genome shotgun (WGS) entry which is preliminary data.</text>
</comment>
<dbReference type="RefSeq" id="WP_274042742.1">
    <property type="nucleotide sequence ID" value="NZ_JANCPR020000005.1"/>
</dbReference>
<sequence>MSHGRKALIRAVAPAAVLALALTGCGSDDSSDSKAEGKTDGKKSSSEKTEQGGAEEEAPAGPLKLGQTAPGQHKYDMSDGKAKLEITAKTVKTGANKDLLAAGLKGEDVKGMQPVFVTFQYTVKEGSKLDDPGFNRKVRVLGEDKKPGKSLIAIGADPIPGGCPDVDEVKWKAGDTKTLCSTFLLPEGTAAEQVAWAGDLRDPLIWNVK</sequence>
<organism evidence="3 4">
    <name type="scientific">Streptomyces iconiensis</name>
    <dbReference type="NCBI Taxonomy" id="1384038"/>
    <lineage>
        <taxon>Bacteria</taxon>
        <taxon>Bacillati</taxon>
        <taxon>Actinomycetota</taxon>
        <taxon>Actinomycetes</taxon>
        <taxon>Kitasatosporales</taxon>
        <taxon>Streptomycetaceae</taxon>
        <taxon>Streptomyces</taxon>
    </lineage>
</organism>
<feature type="signal peptide" evidence="2">
    <location>
        <begin position="1"/>
        <end position="26"/>
    </location>
</feature>
<keyword evidence="2" id="KW-0732">Signal</keyword>
<gene>
    <name evidence="3" type="ORF">NMN56_006245</name>
</gene>
<dbReference type="EMBL" id="JANCPR020000005">
    <property type="protein sequence ID" value="MDJ1131564.1"/>
    <property type="molecule type" value="Genomic_DNA"/>
</dbReference>
<proteinExistence type="predicted"/>
<evidence type="ECO:0000256" key="2">
    <source>
        <dbReference type="SAM" id="SignalP"/>
    </source>
</evidence>
<feature type="chain" id="PRO_5046626945" description="Lipoprotein" evidence="2">
    <location>
        <begin position="27"/>
        <end position="209"/>
    </location>
</feature>
<keyword evidence="4" id="KW-1185">Reference proteome</keyword>
<evidence type="ECO:0008006" key="5">
    <source>
        <dbReference type="Google" id="ProtNLM"/>
    </source>
</evidence>
<name>A0ABT6ZRA2_9ACTN</name>
<dbReference type="PROSITE" id="PS51257">
    <property type="entry name" value="PROKAR_LIPOPROTEIN"/>
    <property type="match status" value="1"/>
</dbReference>
<dbReference type="Proteomes" id="UP001214441">
    <property type="component" value="Unassembled WGS sequence"/>
</dbReference>
<evidence type="ECO:0000256" key="1">
    <source>
        <dbReference type="SAM" id="MobiDB-lite"/>
    </source>
</evidence>
<evidence type="ECO:0000313" key="4">
    <source>
        <dbReference type="Proteomes" id="UP001214441"/>
    </source>
</evidence>
<evidence type="ECO:0000313" key="3">
    <source>
        <dbReference type="EMBL" id="MDJ1131564.1"/>
    </source>
</evidence>
<feature type="region of interest" description="Disordered" evidence="1">
    <location>
        <begin position="24"/>
        <end position="77"/>
    </location>
</feature>
<accession>A0ABT6ZRA2</accession>